<protein>
    <recommendedName>
        <fullName evidence="3">Extracellular solute-binding protein family 1</fullName>
    </recommendedName>
</protein>
<dbReference type="EMBL" id="MHVI01000009">
    <property type="protein sequence ID" value="OHA91859.1"/>
    <property type="molecule type" value="Genomic_DNA"/>
</dbReference>
<dbReference type="SUPFAM" id="SSF53850">
    <property type="entry name" value="Periplasmic binding protein-like II"/>
    <property type="match status" value="1"/>
</dbReference>
<sequence length="428" mass="46421">MSKFQIILLAAFAVSIVLGVAAFSLYRGSSNQGVAMTVWGDIALQDFSLLLDAPAISQDRAFTVSYVEKSAGTIEAEFTEALARGTGPDLVILTQDKLWKNKSKLSIIPYESISERDFGTTFIEEGELFLDEEGIYALPLSIDPMVLYYNRDLLSAAGQARPIAYWDEIYKAAANLSKLDAAGNLVSSVMALGEARNIHHAKDILSLLLLQAGTPITSFVGSELRSQISANFGTPTSPAEAAFDFYTQFSNPTRAYYSWNRSLVDAQTHFTSGSSAYYLGFASELRVLKNKNPTLNFGISLVPQSRVSGKTITFGRLRAVAISRGSSNPSLALALATKLVSKEATLSLAEILVLPPARRDLLSLRPTNAISSVFYDAALQSKGWLDPDIIMTDAIFRTAIESITSGRARTLEAINKANSEIEALIKKS</sequence>
<gene>
    <name evidence="1" type="ORF">A2665_01810</name>
</gene>
<evidence type="ECO:0008006" key="3">
    <source>
        <dbReference type="Google" id="ProtNLM"/>
    </source>
</evidence>
<organism evidence="1 2">
    <name type="scientific">Candidatus Zambryskibacteria bacterium RIFCSPHIGHO2_01_FULL_46_30</name>
    <dbReference type="NCBI Taxonomy" id="1802739"/>
    <lineage>
        <taxon>Bacteria</taxon>
        <taxon>Candidatus Zambryskiibacteriota</taxon>
    </lineage>
</organism>
<comment type="caution">
    <text evidence="1">The sequence shown here is derived from an EMBL/GenBank/DDBJ whole genome shotgun (WGS) entry which is preliminary data.</text>
</comment>
<dbReference type="PANTHER" id="PTHR43649">
    <property type="entry name" value="ARABINOSE-BINDING PROTEIN-RELATED"/>
    <property type="match status" value="1"/>
</dbReference>
<dbReference type="Gene3D" id="3.40.190.10">
    <property type="entry name" value="Periplasmic binding protein-like II"/>
    <property type="match status" value="1"/>
</dbReference>
<dbReference type="PANTHER" id="PTHR43649:SF12">
    <property type="entry name" value="DIACETYLCHITOBIOSE BINDING PROTEIN DASA"/>
    <property type="match status" value="1"/>
</dbReference>
<evidence type="ECO:0000313" key="1">
    <source>
        <dbReference type="EMBL" id="OHA91859.1"/>
    </source>
</evidence>
<dbReference type="AlphaFoldDB" id="A0A1G2T4X7"/>
<dbReference type="InterPro" id="IPR050490">
    <property type="entry name" value="Bact_solute-bd_prot1"/>
</dbReference>
<name>A0A1G2T4X7_9BACT</name>
<reference evidence="1 2" key="1">
    <citation type="journal article" date="2016" name="Nat. Commun.">
        <title>Thousands of microbial genomes shed light on interconnected biogeochemical processes in an aquifer system.</title>
        <authorList>
            <person name="Anantharaman K."/>
            <person name="Brown C.T."/>
            <person name="Hug L.A."/>
            <person name="Sharon I."/>
            <person name="Castelle C.J."/>
            <person name="Probst A.J."/>
            <person name="Thomas B.C."/>
            <person name="Singh A."/>
            <person name="Wilkins M.J."/>
            <person name="Karaoz U."/>
            <person name="Brodie E.L."/>
            <person name="Williams K.H."/>
            <person name="Hubbard S.S."/>
            <person name="Banfield J.F."/>
        </authorList>
    </citation>
    <scope>NUCLEOTIDE SEQUENCE [LARGE SCALE GENOMIC DNA]</scope>
</reference>
<proteinExistence type="predicted"/>
<evidence type="ECO:0000313" key="2">
    <source>
        <dbReference type="Proteomes" id="UP000177746"/>
    </source>
</evidence>
<dbReference type="Pfam" id="PF13416">
    <property type="entry name" value="SBP_bac_8"/>
    <property type="match status" value="1"/>
</dbReference>
<dbReference type="InterPro" id="IPR006059">
    <property type="entry name" value="SBP"/>
</dbReference>
<dbReference type="Proteomes" id="UP000177746">
    <property type="component" value="Unassembled WGS sequence"/>
</dbReference>
<accession>A0A1G2T4X7</accession>